<evidence type="ECO:0000313" key="3">
    <source>
        <dbReference type="Proteomes" id="UP000253529"/>
    </source>
</evidence>
<sequence length="203" mass="21705">MTLSQIALAAALAAFAAGGAWAAATTQSEVPQEGQAETVAPKTPADFREELYTRLAGSADSDETEGLVGLLFASYGRTGSDTADLLLERAHKAIAAQDYAAAGHILDAAVAFMPERAETWNARATLRYLDDDPDGSMADIAQTLKREPRHLGALMGMASILETRDKKKEALEVYHRALAIAPHWKSAEERAARLKAEIAGQEL</sequence>
<dbReference type="Gene3D" id="1.25.40.10">
    <property type="entry name" value="Tetratricopeptide repeat domain"/>
    <property type="match status" value="1"/>
</dbReference>
<dbReference type="InterPro" id="IPR019734">
    <property type="entry name" value="TPR_rpt"/>
</dbReference>
<dbReference type="OrthoDB" id="9815010at2"/>
<reference evidence="2 3" key="1">
    <citation type="submission" date="2018-06" db="EMBL/GenBank/DDBJ databases">
        <title>Genomic Encyclopedia of Type Strains, Phase IV (KMG-IV): sequencing the most valuable type-strain genomes for metagenomic binning, comparative biology and taxonomic classification.</title>
        <authorList>
            <person name="Goeker M."/>
        </authorList>
    </citation>
    <scope>NUCLEOTIDE SEQUENCE [LARGE SCALE GENOMIC DNA]</scope>
    <source>
        <strain evidence="2 3">DSM 24875</strain>
    </source>
</reference>
<accession>A0A366FU87</accession>
<proteinExistence type="predicted"/>
<organism evidence="2 3">
    <name type="scientific">Roseiarcus fermentans</name>
    <dbReference type="NCBI Taxonomy" id="1473586"/>
    <lineage>
        <taxon>Bacteria</taxon>
        <taxon>Pseudomonadati</taxon>
        <taxon>Pseudomonadota</taxon>
        <taxon>Alphaproteobacteria</taxon>
        <taxon>Hyphomicrobiales</taxon>
        <taxon>Roseiarcaceae</taxon>
        <taxon>Roseiarcus</taxon>
    </lineage>
</organism>
<dbReference type="SUPFAM" id="SSF48452">
    <property type="entry name" value="TPR-like"/>
    <property type="match status" value="1"/>
</dbReference>
<dbReference type="SMART" id="SM00028">
    <property type="entry name" value="TPR"/>
    <property type="match status" value="2"/>
</dbReference>
<dbReference type="EMBL" id="QNRK01000001">
    <property type="protein sequence ID" value="RBP18244.1"/>
    <property type="molecule type" value="Genomic_DNA"/>
</dbReference>
<evidence type="ECO:0000313" key="2">
    <source>
        <dbReference type="EMBL" id="RBP18244.1"/>
    </source>
</evidence>
<dbReference type="Proteomes" id="UP000253529">
    <property type="component" value="Unassembled WGS sequence"/>
</dbReference>
<comment type="caution">
    <text evidence="2">The sequence shown here is derived from an EMBL/GenBank/DDBJ whole genome shotgun (WGS) entry which is preliminary data.</text>
</comment>
<gene>
    <name evidence="2" type="ORF">DFR50_101188</name>
</gene>
<evidence type="ECO:0000256" key="1">
    <source>
        <dbReference type="SAM" id="SignalP"/>
    </source>
</evidence>
<dbReference type="RefSeq" id="WP_113887305.1">
    <property type="nucleotide sequence ID" value="NZ_QNRK01000001.1"/>
</dbReference>
<name>A0A366FU87_9HYPH</name>
<protein>
    <submittedName>
        <fullName evidence="2">Uncharacterized protein</fullName>
    </submittedName>
</protein>
<dbReference type="InterPro" id="IPR011990">
    <property type="entry name" value="TPR-like_helical_dom_sf"/>
</dbReference>
<dbReference type="AlphaFoldDB" id="A0A366FU87"/>
<keyword evidence="1" id="KW-0732">Signal</keyword>
<keyword evidence="3" id="KW-1185">Reference proteome</keyword>
<feature type="signal peptide" evidence="1">
    <location>
        <begin position="1"/>
        <end position="22"/>
    </location>
</feature>
<feature type="chain" id="PRO_5016793448" evidence="1">
    <location>
        <begin position="23"/>
        <end position="203"/>
    </location>
</feature>